<proteinExistence type="predicted"/>
<dbReference type="EMBL" id="HBIO01031323">
    <property type="protein sequence ID" value="CAE0479159.1"/>
    <property type="molecule type" value="Transcribed_RNA"/>
</dbReference>
<sequence>MNIGSEYTSLPPEYAIWLIVLKHCDISATKSLTLMSELGRIASMTAENKWKLVEDEVISVRDLKRLCNKSENDIHREYLQRLVETGLRSLESINIHVTPRIFEIYNPVFLCAIDRLVEMEFHIDCQERREDSDPTAVFK</sequence>
<name>A0A7S3QJT3_9STRA</name>
<evidence type="ECO:0000313" key="1">
    <source>
        <dbReference type="EMBL" id="CAE0479159.1"/>
    </source>
</evidence>
<reference evidence="1" key="1">
    <citation type="submission" date="2021-01" db="EMBL/GenBank/DDBJ databases">
        <authorList>
            <person name="Corre E."/>
            <person name="Pelletier E."/>
            <person name="Niang G."/>
            <person name="Scheremetjew M."/>
            <person name="Finn R."/>
            <person name="Kale V."/>
            <person name="Holt S."/>
            <person name="Cochrane G."/>
            <person name="Meng A."/>
            <person name="Brown T."/>
            <person name="Cohen L."/>
        </authorList>
    </citation>
    <scope>NUCLEOTIDE SEQUENCE</scope>
    <source>
        <strain evidence="1">MM31A-1</strain>
    </source>
</reference>
<dbReference type="AlphaFoldDB" id="A0A7S3QJT3"/>
<accession>A0A7S3QJT3</accession>
<protein>
    <submittedName>
        <fullName evidence="1">Uncharacterized protein</fullName>
    </submittedName>
</protein>
<organism evidence="1">
    <name type="scientific">Chaetoceros debilis</name>
    <dbReference type="NCBI Taxonomy" id="122233"/>
    <lineage>
        <taxon>Eukaryota</taxon>
        <taxon>Sar</taxon>
        <taxon>Stramenopiles</taxon>
        <taxon>Ochrophyta</taxon>
        <taxon>Bacillariophyta</taxon>
        <taxon>Coscinodiscophyceae</taxon>
        <taxon>Chaetocerotophycidae</taxon>
        <taxon>Chaetocerotales</taxon>
        <taxon>Chaetocerotaceae</taxon>
        <taxon>Chaetoceros</taxon>
    </lineage>
</organism>
<gene>
    <name evidence="1" type="ORF">CDEB00056_LOCUS24013</name>
</gene>